<comment type="cofactor">
    <cofactor evidence="8">
        <name>FAD</name>
        <dbReference type="ChEBI" id="CHEBI:57692"/>
    </cofactor>
    <text evidence="8">Binds 1 FAD per subunit.</text>
</comment>
<organism evidence="13 14">
    <name type="scientific">Mangrovibacillus cuniculi</name>
    <dbReference type="NCBI Taxonomy" id="2593652"/>
    <lineage>
        <taxon>Bacteria</taxon>
        <taxon>Bacillati</taxon>
        <taxon>Bacillota</taxon>
        <taxon>Bacilli</taxon>
        <taxon>Bacillales</taxon>
        <taxon>Bacillaceae</taxon>
        <taxon>Mangrovibacillus</taxon>
    </lineage>
</organism>
<dbReference type="SUPFAM" id="SSF55424">
    <property type="entry name" value="FAD/NAD-linked reductases, dimerisation (C-terminal) domain"/>
    <property type="match status" value="1"/>
</dbReference>
<feature type="binding site" evidence="8">
    <location>
        <position position="304"/>
    </location>
    <ligand>
        <name>FAD</name>
        <dbReference type="ChEBI" id="CHEBI:57692"/>
    </ligand>
</feature>
<keyword evidence="14" id="KW-1185">Reference proteome</keyword>
<dbReference type="AlphaFoldDB" id="A0A7S8HGU6"/>
<dbReference type="SUPFAM" id="SSF51905">
    <property type="entry name" value="FAD/NAD(P)-binding domain"/>
    <property type="match status" value="1"/>
</dbReference>
<keyword evidence="3 8" id="KW-0274">FAD</keyword>
<evidence type="ECO:0000256" key="2">
    <source>
        <dbReference type="ARBA" id="ARBA00022630"/>
    </source>
</evidence>
<evidence type="ECO:0000259" key="11">
    <source>
        <dbReference type="Pfam" id="PF02852"/>
    </source>
</evidence>
<feature type="binding site" evidence="8">
    <location>
        <begin position="137"/>
        <end position="139"/>
    </location>
    <ligand>
        <name>FAD</name>
        <dbReference type="ChEBI" id="CHEBI:57692"/>
    </ligand>
</feature>
<feature type="domain" description="Pyridine nucleotide-disulphide oxidoreductase dimerisation" evidence="11">
    <location>
        <begin position="340"/>
        <end position="447"/>
    </location>
</feature>
<dbReference type="Gene3D" id="3.50.50.60">
    <property type="entry name" value="FAD/NAD(P)-binding domain"/>
    <property type="match status" value="2"/>
</dbReference>
<dbReference type="KEGG" id="mcui:G8O30_15150"/>
<dbReference type="PRINTS" id="PR00411">
    <property type="entry name" value="PNDRDTASEI"/>
</dbReference>
<dbReference type="InterPro" id="IPR001100">
    <property type="entry name" value="Pyr_nuc-diS_OxRdtase"/>
</dbReference>
<evidence type="ECO:0000256" key="1">
    <source>
        <dbReference type="ARBA" id="ARBA00007532"/>
    </source>
</evidence>
<dbReference type="PANTHER" id="PTHR43014:SF2">
    <property type="entry name" value="MERCURIC REDUCTASE"/>
    <property type="match status" value="1"/>
</dbReference>
<gene>
    <name evidence="13" type="ORF">G8O30_15150</name>
</gene>
<keyword evidence="6" id="KW-1015">Disulfide bond</keyword>
<dbReference type="GO" id="GO:0016668">
    <property type="term" value="F:oxidoreductase activity, acting on a sulfur group of donors, NAD(P) as acceptor"/>
    <property type="evidence" value="ECO:0007669"/>
    <property type="project" value="InterPro"/>
</dbReference>
<dbReference type="Proteomes" id="UP000593626">
    <property type="component" value="Chromosome"/>
</dbReference>
<dbReference type="PIRSF" id="PIRSF000350">
    <property type="entry name" value="Mercury_reductase_MerA"/>
    <property type="match status" value="1"/>
</dbReference>
<evidence type="ECO:0000256" key="7">
    <source>
        <dbReference type="ARBA" id="ARBA00023284"/>
    </source>
</evidence>
<dbReference type="InterPro" id="IPR004099">
    <property type="entry name" value="Pyr_nucl-diS_OxRdtase_dimer"/>
</dbReference>
<keyword evidence="5 10" id="KW-0560">Oxidoreductase</keyword>
<dbReference type="PANTHER" id="PTHR43014">
    <property type="entry name" value="MERCURIC REDUCTASE"/>
    <property type="match status" value="1"/>
</dbReference>
<feature type="domain" description="FAD/NAD(P)-binding" evidence="12">
    <location>
        <begin position="2"/>
        <end position="319"/>
    </location>
</feature>
<dbReference type="GO" id="GO:0003955">
    <property type="term" value="F:NAD(P)H dehydrogenase (quinone) activity"/>
    <property type="evidence" value="ECO:0007669"/>
    <property type="project" value="TreeGrafter"/>
</dbReference>
<evidence type="ECO:0000259" key="12">
    <source>
        <dbReference type="Pfam" id="PF07992"/>
    </source>
</evidence>
<evidence type="ECO:0000256" key="9">
    <source>
        <dbReference type="PIRSR" id="PIRSR000350-4"/>
    </source>
</evidence>
<dbReference type="RefSeq" id="WP_239672855.1">
    <property type="nucleotide sequence ID" value="NZ_CP049742.1"/>
</dbReference>
<feature type="binding site" evidence="8">
    <location>
        <begin position="174"/>
        <end position="181"/>
    </location>
    <ligand>
        <name>NAD(+)</name>
        <dbReference type="ChEBI" id="CHEBI:57540"/>
    </ligand>
</feature>
<feature type="binding site" evidence="8">
    <location>
        <position position="263"/>
    </location>
    <ligand>
        <name>NAD(+)</name>
        <dbReference type="ChEBI" id="CHEBI:57540"/>
    </ligand>
</feature>
<feature type="disulfide bond" description="Redox-active" evidence="9">
    <location>
        <begin position="40"/>
        <end position="45"/>
    </location>
</feature>
<evidence type="ECO:0000256" key="5">
    <source>
        <dbReference type="ARBA" id="ARBA00023002"/>
    </source>
</evidence>
<protein>
    <submittedName>
        <fullName evidence="13">FAD-dependent oxidoreductase</fullName>
    </submittedName>
</protein>
<evidence type="ECO:0000256" key="6">
    <source>
        <dbReference type="ARBA" id="ARBA00023157"/>
    </source>
</evidence>
<proteinExistence type="inferred from homology"/>
<sequence length="474" mass="51826">MYDIIVIGGGAAGLTVAAGASSLGAKVALVEKSKLLGGDCLHFGCVPSKALISIANQVAEARKTTKFGMDVSGDINVEKVMEQVQSSIRTIQEHDDPDRFEKLGVDVLFGAASFITSTKIKVGESKTIEGKRVVVATGSSPFIPPIEGLKDIHYWTNETVFTMKQLPKRLLVIGGGAIGMELSQAFARLGSEVTLVERGKTLGKTGDKELVGKVTELLEREMTVFTSTDVEKISTTNEGKIIALRDQTTTFTLEVDEIIVAAGRKPNTRELNLDGVGVKVDERGHILIDRYGRSSIPTIFGIGDVNGQYGFTHAAGMEGKAVVQTAVLGIPSKLSYESFPWITFTDPEWFQMGLTEESAVQRFGKENINIYKSSLDEVDRFIAEHRTEGIVKMITKKDGTIIGAHALGVGAGDWMQTVVYAVQKKQKIGSLSRMIYPYPNRAGAVQKTSDLYWREKLFNGPFTKITKKYIQWFR</sequence>
<dbReference type="Pfam" id="PF07992">
    <property type="entry name" value="Pyr_redox_2"/>
    <property type="match status" value="1"/>
</dbReference>
<keyword evidence="4" id="KW-0521">NADP</keyword>
<accession>A0A7S8HGU6</accession>
<dbReference type="InterPro" id="IPR023753">
    <property type="entry name" value="FAD/NAD-binding_dom"/>
</dbReference>
<dbReference type="InterPro" id="IPR036188">
    <property type="entry name" value="FAD/NAD-bd_sf"/>
</dbReference>
<dbReference type="InterPro" id="IPR016156">
    <property type="entry name" value="FAD/NAD-linked_Rdtase_dimer_sf"/>
</dbReference>
<keyword evidence="8" id="KW-0547">Nucleotide-binding</keyword>
<dbReference type="GO" id="GO:0050660">
    <property type="term" value="F:flavin adenine dinucleotide binding"/>
    <property type="evidence" value="ECO:0007669"/>
    <property type="project" value="TreeGrafter"/>
</dbReference>
<keyword evidence="8" id="KW-0520">NAD</keyword>
<feature type="binding site" evidence="8">
    <location>
        <position position="197"/>
    </location>
    <ligand>
        <name>NAD(+)</name>
        <dbReference type="ChEBI" id="CHEBI:57540"/>
    </ligand>
</feature>
<keyword evidence="2 10" id="KW-0285">Flavoprotein</keyword>
<dbReference type="EMBL" id="CP049742">
    <property type="protein sequence ID" value="QPC48172.1"/>
    <property type="molecule type" value="Genomic_DNA"/>
</dbReference>
<comment type="similarity">
    <text evidence="1 10">Belongs to the class-I pyridine nucleotide-disulfide oxidoreductase family.</text>
</comment>
<dbReference type="PROSITE" id="PS00076">
    <property type="entry name" value="PYRIDINE_REDOX_1"/>
    <property type="match status" value="1"/>
</dbReference>
<evidence type="ECO:0000256" key="3">
    <source>
        <dbReference type="ARBA" id="ARBA00022827"/>
    </source>
</evidence>
<dbReference type="Pfam" id="PF02852">
    <property type="entry name" value="Pyr_redox_dim"/>
    <property type="match status" value="1"/>
</dbReference>
<evidence type="ECO:0000256" key="8">
    <source>
        <dbReference type="PIRSR" id="PIRSR000350-3"/>
    </source>
</evidence>
<reference evidence="13 14" key="1">
    <citation type="submission" date="2019-07" db="EMBL/GenBank/DDBJ databases">
        <title>Genome sequence of 2 isolates from Red Sea Mangroves.</title>
        <authorList>
            <person name="Sefrji F."/>
            <person name="Michoud G."/>
            <person name="Merlino G."/>
            <person name="Daffonchio D."/>
        </authorList>
    </citation>
    <scope>NUCLEOTIDE SEQUENCE [LARGE SCALE GENOMIC DNA]</scope>
    <source>
        <strain evidence="13 14">R1DC41</strain>
    </source>
</reference>
<evidence type="ECO:0000256" key="4">
    <source>
        <dbReference type="ARBA" id="ARBA00022857"/>
    </source>
</evidence>
<evidence type="ECO:0000313" key="14">
    <source>
        <dbReference type="Proteomes" id="UP000593626"/>
    </source>
</evidence>
<evidence type="ECO:0000313" key="13">
    <source>
        <dbReference type="EMBL" id="QPC48172.1"/>
    </source>
</evidence>
<dbReference type="Gene3D" id="3.30.390.30">
    <property type="match status" value="1"/>
</dbReference>
<evidence type="ECO:0000256" key="10">
    <source>
        <dbReference type="RuleBase" id="RU003691"/>
    </source>
</evidence>
<dbReference type="InterPro" id="IPR012999">
    <property type="entry name" value="Pyr_OxRdtase_I_AS"/>
</dbReference>
<dbReference type="PRINTS" id="PR00368">
    <property type="entry name" value="FADPNR"/>
</dbReference>
<feature type="binding site" evidence="8">
    <location>
        <position position="49"/>
    </location>
    <ligand>
        <name>FAD</name>
        <dbReference type="ChEBI" id="CHEBI:57692"/>
    </ligand>
</feature>
<keyword evidence="7 10" id="KW-0676">Redox-active center</keyword>
<name>A0A7S8HGU6_9BACI</name>